<dbReference type="InterPro" id="IPR023395">
    <property type="entry name" value="MCP_dom_sf"/>
</dbReference>
<protein>
    <recommendedName>
        <fullName evidence="11">Mitochondrial substrate carrier family protein</fullName>
    </recommendedName>
</protein>
<keyword evidence="3 6" id="KW-0812">Transmembrane</keyword>
<keyword evidence="5 6" id="KW-0472">Membrane</keyword>
<comment type="subcellular location">
    <subcellularLocation>
        <location evidence="1">Membrane</location>
        <topology evidence="1">Multi-pass membrane protein</topology>
    </subcellularLocation>
</comment>
<dbReference type="SUPFAM" id="SSF103506">
    <property type="entry name" value="Mitochondrial carrier"/>
    <property type="match status" value="1"/>
</dbReference>
<evidence type="ECO:0000256" key="1">
    <source>
        <dbReference type="ARBA" id="ARBA00004141"/>
    </source>
</evidence>
<feature type="compositionally biased region" description="Basic and acidic residues" evidence="8">
    <location>
        <begin position="133"/>
        <end position="143"/>
    </location>
</feature>
<dbReference type="OMA" id="NTRLAYH"/>
<dbReference type="PRINTS" id="PR00926">
    <property type="entry name" value="MITOCARRIER"/>
</dbReference>
<proteinExistence type="inferred from homology"/>
<feature type="compositionally biased region" description="Polar residues" evidence="8">
    <location>
        <begin position="161"/>
        <end position="173"/>
    </location>
</feature>
<dbReference type="GO" id="GO:0042651">
    <property type="term" value="C:thylakoid membrane"/>
    <property type="evidence" value="ECO:0000318"/>
    <property type="project" value="GO_Central"/>
</dbReference>
<dbReference type="Pfam" id="PF00153">
    <property type="entry name" value="Mito_carr"/>
    <property type="match status" value="3"/>
</dbReference>
<evidence type="ECO:0000256" key="4">
    <source>
        <dbReference type="ARBA" id="ARBA00022737"/>
    </source>
</evidence>
<feature type="repeat" description="Solcar" evidence="6">
    <location>
        <begin position="218"/>
        <end position="308"/>
    </location>
</feature>
<dbReference type="AlphaFoldDB" id="A0A1Y1IK57"/>
<feature type="compositionally biased region" description="Basic residues" evidence="8">
    <location>
        <begin position="144"/>
        <end position="157"/>
    </location>
</feature>
<dbReference type="OrthoDB" id="270584at2759"/>
<dbReference type="InterPro" id="IPR002067">
    <property type="entry name" value="MCP"/>
</dbReference>
<evidence type="ECO:0008006" key="11">
    <source>
        <dbReference type="Google" id="ProtNLM"/>
    </source>
</evidence>
<dbReference type="GO" id="GO:0005347">
    <property type="term" value="F:ATP transmembrane transporter activity"/>
    <property type="evidence" value="ECO:0000318"/>
    <property type="project" value="GO_Central"/>
</dbReference>
<sequence length="508" mass="54878">MDIPRRASLRSVQIPGFIAESVWGSELSRHGDADCHFVLGDETHISSASDAVPSNFQLIGGHFAVTSLKEHLQQGVSQLVSSLGGSRSRGSSEDGVGTWSSQSDTVLVAQTGTSPPLSFASITSAAVNLRDRLHNRRTEDSHQVHRRSRRKTKKQVRCGHCTQSKGLSSPSSSENTCTCAAPISFVSTAVGQVEKKAVTRPSWEQLLAHPIAALAFVPKDTSLFVAGALAGATAKTITAPLDRLKLLLQVQDVNRKAGAAAVTLSGAVAKIFKEEGVLGFWKGNVPQVVRILPYSAVQLFSYEFFKKCFKGKRDELSVPGRLAAGACAGMTSTLITFPLDTLRFKMAVEPEMRTMSQAAVTLFRNEGLAGYYRGLGPALLGIAPYIAINFCAYDLVKKAFPEDQQRSPQVSFATAVIATSLATVTCYPLDTIRRQMQVRGCQYTSLFDAFPAIIAKSGVLGLYRGFFINALKNLPTSSIRLTTYQSAKEAIAKSHEEWNRLVAEGQKS</sequence>
<dbReference type="PANTHER" id="PTHR24089">
    <property type="entry name" value="SOLUTE CARRIER FAMILY 25"/>
    <property type="match status" value="1"/>
</dbReference>
<dbReference type="STRING" id="105231.A0A1Y1IK57"/>
<dbReference type="InterPro" id="IPR018108">
    <property type="entry name" value="MCP_transmembrane"/>
</dbReference>
<gene>
    <name evidence="9" type="ORF">KFL_005330060</name>
</gene>
<dbReference type="Gene3D" id="1.50.40.10">
    <property type="entry name" value="Mitochondrial carrier domain"/>
    <property type="match status" value="1"/>
</dbReference>
<keyword evidence="10" id="KW-1185">Reference proteome</keyword>
<organism evidence="9 10">
    <name type="scientific">Klebsormidium nitens</name>
    <name type="common">Green alga</name>
    <name type="synonym">Ulothrix nitens</name>
    <dbReference type="NCBI Taxonomy" id="105231"/>
    <lineage>
        <taxon>Eukaryota</taxon>
        <taxon>Viridiplantae</taxon>
        <taxon>Streptophyta</taxon>
        <taxon>Klebsormidiophyceae</taxon>
        <taxon>Klebsormidiales</taxon>
        <taxon>Klebsormidiaceae</taxon>
        <taxon>Klebsormidium</taxon>
    </lineage>
</organism>
<dbReference type="PROSITE" id="PS50920">
    <property type="entry name" value="SOLCAR"/>
    <property type="match status" value="3"/>
</dbReference>
<feature type="region of interest" description="Disordered" evidence="8">
    <location>
        <begin position="133"/>
        <end position="173"/>
    </location>
</feature>
<evidence type="ECO:0000256" key="7">
    <source>
        <dbReference type="RuleBase" id="RU000488"/>
    </source>
</evidence>
<evidence type="ECO:0000256" key="8">
    <source>
        <dbReference type="SAM" id="MobiDB-lite"/>
    </source>
</evidence>
<keyword evidence="2 7" id="KW-0813">Transport</keyword>
<keyword evidence="4" id="KW-0677">Repeat</keyword>
<reference evidence="9 10" key="1">
    <citation type="journal article" date="2014" name="Nat. Commun.">
        <title>Klebsormidium flaccidum genome reveals primary factors for plant terrestrial adaptation.</title>
        <authorList>
            <person name="Hori K."/>
            <person name="Maruyama F."/>
            <person name="Fujisawa T."/>
            <person name="Togashi T."/>
            <person name="Yamamoto N."/>
            <person name="Seo M."/>
            <person name="Sato S."/>
            <person name="Yamada T."/>
            <person name="Mori H."/>
            <person name="Tajima N."/>
            <person name="Moriyama T."/>
            <person name="Ikeuchi M."/>
            <person name="Watanabe M."/>
            <person name="Wada H."/>
            <person name="Kobayashi K."/>
            <person name="Saito M."/>
            <person name="Masuda T."/>
            <person name="Sasaki-Sekimoto Y."/>
            <person name="Mashiguchi K."/>
            <person name="Awai K."/>
            <person name="Shimojima M."/>
            <person name="Masuda S."/>
            <person name="Iwai M."/>
            <person name="Nobusawa T."/>
            <person name="Narise T."/>
            <person name="Kondo S."/>
            <person name="Saito H."/>
            <person name="Sato R."/>
            <person name="Murakawa M."/>
            <person name="Ihara Y."/>
            <person name="Oshima-Yamada Y."/>
            <person name="Ohtaka K."/>
            <person name="Satoh M."/>
            <person name="Sonobe K."/>
            <person name="Ishii M."/>
            <person name="Ohtani R."/>
            <person name="Kanamori-Sato M."/>
            <person name="Honoki R."/>
            <person name="Miyazaki D."/>
            <person name="Mochizuki H."/>
            <person name="Umetsu J."/>
            <person name="Higashi K."/>
            <person name="Shibata D."/>
            <person name="Kamiya Y."/>
            <person name="Sato N."/>
            <person name="Nakamura Y."/>
            <person name="Tabata S."/>
            <person name="Ida S."/>
            <person name="Kurokawa K."/>
            <person name="Ohta H."/>
        </authorList>
    </citation>
    <scope>NUCLEOTIDE SEQUENCE [LARGE SCALE GENOMIC DNA]</scope>
    <source>
        <strain evidence="9 10">NIES-2285</strain>
    </source>
</reference>
<dbReference type="EMBL" id="DF237482">
    <property type="protein sequence ID" value="GAQ89531.1"/>
    <property type="molecule type" value="Genomic_DNA"/>
</dbReference>
<evidence type="ECO:0000256" key="3">
    <source>
        <dbReference type="ARBA" id="ARBA00022692"/>
    </source>
</evidence>
<name>A0A1Y1IK57_KLENI</name>
<evidence type="ECO:0000256" key="2">
    <source>
        <dbReference type="ARBA" id="ARBA00022448"/>
    </source>
</evidence>
<accession>A0A1Y1IK57</accession>
<comment type="similarity">
    <text evidence="7">Belongs to the mitochondrial carrier (TC 2.A.29) family.</text>
</comment>
<feature type="repeat" description="Solcar" evidence="6">
    <location>
        <begin position="316"/>
        <end position="399"/>
    </location>
</feature>
<evidence type="ECO:0000313" key="9">
    <source>
        <dbReference type="EMBL" id="GAQ89531.1"/>
    </source>
</evidence>
<dbReference type="Proteomes" id="UP000054558">
    <property type="component" value="Unassembled WGS sequence"/>
</dbReference>
<feature type="repeat" description="Solcar" evidence="6">
    <location>
        <begin position="406"/>
        <end position="490"/>
    </location>
</feature>
<evidence type="ECO:0000313" key="10">
    <source>
        <dbReference type="Proteomes" id="UP000054558"/>
    </source>
</evidence>
<evidence type="ECO:0000256" key="5">
    <source>
        <dbReference type="ARBA" id="ARBA00023136"/>
    </source>
</evidence>
<evidence type="ECO:0000256" key="6">
    <source>
        <dbReference type="PROSITE-ProRule" id="PRU00282"/>
    </source>
</evidence>